<protein>
    <submittedName>
        <fullName evidence="2">Uncharacterized protein</fullName>
    </submittedName>
</protein>
<dbReference type="Proteomes" id="UP000028582">
    <property type="component" value="Unassembled WGS sequence"/>
</dbReference>
<evidence type="ECO:0000256" key="1">
    <source>
        <dbReference type="SAM" id="MobiDB-lite"/>
    </source>
</evidence>
<feature type="region of interest" description="Disordered" evidence="1">
    <location>
        <begin position="1"/>
        <end position="25"/>
    </location>
</feature>
<gene>
    <name evidence="2" type="ORF">F444_01262</name>
</gene>
<feature type="compositionally biased region" description="Polar residues" evidence="1">
    <location>
        <begin position="71"/>
        <end position="83"/>
    </location>
</feature>
<accession>A0A081B171</accession>
<dbReference type="AlphaFoldDB" id="A0A081B171"/>
<sequence length="161" mass="17889">MAQDREQGSRDSADVPYCPRSTRSSREWCCHYHSLNVPLLKRLRPPSRQLARQSFTRKAKFSSVPKAAPKVSSNAATKASSKVSPKPRSIVNPRLASKTPPSESSSPAQAITEVFSTKSGCDCLLSCIICLLDITLCVDEYDDELYAKEEPYFADHFLDSM</sequence>
<feature type="compositionally biased region" description="Polar residues" evidence="1">
    <location>
        <begin position="99"/>
        <end position="108"/>
    </location>
</feature>
<comment type="caution">
    <text evidence="2">The sequence shown here is derived from an EMBL/GenBank/DDBJ whole genome shotgun (WGS) entry which is preliminary data.</text>
</comment>
<reference evidence="2 3" key="1">
    <citation type="submission" date="2013-11" db="EMBL/GenBank/DDBJ databases">
        <title>The Genome Sequence of Phytophthora parasitica P1976.</title>
        <authorList>
            <consortium name="The Broad Institute Genomics Platform"/>
            <person name="Russ C."/>
            <person name="Tyler B."/>
            <person name="Panabieres F."/>
            <person name="Shan W."/>
            <person name="Tripathy S."/>
            <person name="Grunwald N."/>
            <person name="Machado M."/>
            <person name="Johnson C.S."/>
            <person name="Walker B."/>
            <person name="Young S."/>
            <person name="Zeng Q."/>
            <person name="Gargeya S."/>
            <person name="Fitzgerald M."/>
            <person name="Haas B."/>
            <person name="Abouelleil A."/>
            <person name="Allen A.W."/>
            <person name="Alvarado L."/>
            <person name="Arachchi H.M."/>
            <person name="Berlin A.M."/>
            <person name="Chapman S.B."/>
            <person name="Gainer-Dewar J."/>
            <person name="Goldberg J."/>
            <person name="Griggs A."/>
            <person name="Gujja S."/>
            <person name="Hansen M."/>
            <person name="Howarth C."/>
            <person name="Imamovic A."/>
            <person name="Ireland A."/>
            <person name="Larimer J."/>
            <person name="McCowan C."/>
            <person name="Murphy C."/>
            <person name="Pearson M."/>
            <person name="Poon T.W."/>
            <person name="Priest M."/>
            <person name="Roberts A."/>
            <person name="Saif S."/>
            <person name="Shea T."/>
            <person name="Sisk P."/>
            <person name="Sykes S."/>
            <person name="Wortman J."/>
            <person name="Nusbaum C."/>
            <person name="Birren B."/>
        </authorList>
    </citation>
    <scope>NUCLEOTIDE SEQUENCE [LARGE SCALE GENOMIC DNA]</scope>
    <source>
        <strain evidence="2 3">P1976</strain>
    </source>
</reference>
<proteinExistence type="predicted"/>
<name>A0A081B171_PHYNI</name>
<organism evidence="2 3">
    <name type="scientific">Phytophthora nicotianae P1976</name>
    <dbReference type="NCBI Taxonomy" id="1317066"/>
    <lineage>
        <taxon>Eukaryota</taxon>
        <taxon>Sar</taxon>
        <taxon>Stramenopiles</taxon>
        <taxon>Oomycota</taxon>
        <taxon>Peronosporomycetes</taxon>
        <taxon>Peronosporales</taxon>
        <taxon>Peronosporaceae</taxon>
        <taxon>Phytophthora</taxon>
    </lineage>
</organism>
<feature type="region of interest" description="Disordered" evidence="1">
    <location>
        <begin position="48"/>
        <end position="108"/>
    </location>
</feature>
<dbReference type="EMBL" id="ANJA01000220">
    <property type="protein sequence ID" value="ETO84882.1"/>
    <property type="molecule type" value="Genomic_DNA"/>
</dbReference>
<feature type="compositionally biased region" description="Basic and acidic residues" evidence="1">
    <location>
        <begin position="1"/>
        <end position="13"/>
    </location>
</feature>
<evidence type="ECO:0000313" key="3">
    <source>
        <dbReference type="Proteomes" id="UP000028582"/>
    </source>
</evidence>
<evidence type="ECO:0000313" key="2">
    <source>
        <dbReference type="EMBL" id="ETO84882.1"/>
    </source>
</evidence>